<dbReference type="EMBL" id="JANPWB010000016">
    <property type="protein sequence ID" value="KAJ1081897.1"/>
    <property type="molecule type" value="Genomic_DNA"/>
</dbReference>
<keyword evidence="2" id="KW-1185">Reference proteome</keyword>
<comment type="caution">
    <text evidence="1">The sequence shown here is derived from an EMBL/GenBank/DDBJ whole genome shotgun (WGS) entry which is preliminary data.</text>
</comment>
<evidence type="ECO:0000313" key="1">
    <source>
        <dbReference type="EMBL" id="KAJ1081897.1"/>
    </source>
</evidence>
<protein>
    <submittedName>
        <fullName evidence="1">Uncharacterized protein</fullName>
    </submittedName>
</protein>
<gene>
    <name evidence="1" type="ORF">NDU88_002069</name>
</gene>
<organism evidence="1 2">
    <name type="scientific">Pleurodeles waltl</name>
    <name type="common">Iberian ribbed newt</name>
    <dbReference type="NCBI Taxonomy" id="8319"/>
    <lineage>
        <taxon>Eukaryota</taxon>
        <taxon>Metazoa</taxon>
        <taxon>Chordata</taxon>
        <taxon>Craniata</taxon>
        <taxon>Vertebrata</taxon>
        <taxon>Euteleostomi</taxon>
        <taxon>Amphibia</taxon>
        <taxon>Batrachia</taxon>
        <taxon>Caudata</taxon>
        <taxon>Salamandroidea</taxon>
        <taxon>Salamandridae</taxon>
        <taxon>Pleurodelinae</taxon>
        <taxon>Pleurodeles</taxon>
    </lineage>
</organism>
<reference evidence="1" key="1">
    <citation type="journal article" date="2022" name="bioRxiv">
        <title>Sequencing and chromosome-scale assembly of the giantPleurodeles waltlgenome.</title>
        <authorList>
            <person name="Brown T."/>
            <person name="Elewa A."/>
            <person name="Iarovenko S."/>
            <person name="Subramanian E."/>
            <person name="Araus A.J."/>
            <person name="Petzold A."/>
            <person name="Susuki M."/>
            <person name="Suzuki K.-i.T."/>
            <person name="Hayashi T."/>
            <person name="Toyoda A."/>
            <person name="Oliveira C."/>
            <person name="Osipova E."/>
            <person name="Leigh N.D."/>
            <person name="Simon A."/>
            <person name="Yun M.H."/>
        </authorList>
    </citation>
    <scope>NUCLEOTIDE SEQUENCE</scope>
    <source>
        <strain evidence="1">20211129_DDA</strain>
        <tissue evidence="1">Liver</tissue>
    </source>
</reference>
<accession>A0AAV7KRR7</accession>
<evidence type="ECO:0000313" key="2">
    <source>
        <dbReference type="Proteomes" id="UP001066276"/>
    </source>
</evidence>
<proteinExistence type="predicted"/>
<name>A0AAV7KRR7_PLEWA</name>
<sequence length="117" mass="12984">MSSDVGVPEYDLHRTVTPTRVDLEGLGFLLSKRRATPPKGPGNAPVQTLSWGIPVNRGCRLPFRGRENQAASAARTGPWLSQRRTPGLRGRDLYYSFSAHLSLFLDTFEIQCKGSRL</sequence>
<dbReference type="Proteomes" id="UP001066276">
    <property type="component" value="Chromosome 12"/>
</dbReference>
<dbReference type="AlphaFoldDB" id="A0AAV7KRR7"/>